<keyword evidence="3" id="KW-1185">Reference proteome</keyword>
<organism evidence="2 3">
    <name type="scientific">Blyttiomyces helicus</name>
    <dbReference type="NCBI Taxonomy" id="388810"/>
    <lineage>
        <taxon>Eukaryota</taxon>
        <taxon>Fungi</taxon>
        <taxon>Fungi incertae sedis</taxon>
        <taxon>Chytridiomycota</taxon>
        <taxon>Chytridiomycota incertae sedis</taxon>
        <taxon>Chytridiomycetes</taxon>
        <taxon>Chytridiomycetes incertae sedis</taxon>
        <taxon>Blyttiomyces</taxon>
    </lineage>
</organism>
<feature type="transmembrane region" description="Helical" evidence="1">
    <location>
        <begin position="129"/>
        <end position="149"/>
    </location>
</feature>
<gene>
    <name evidence="2" type="ORF">BDK51DRAFT_24857</name>
</gene>
<evidence type="ECO:0000313" key="2">
    <source>
        <dbReference type="EMBL" id="RKO85884.1"/>
    </source>
</evidence>
<dbReference type="OrthoDB" id="2097319at2759"/>
<feature type="transmembrane region" description="Helical" evidence="1">
    <location>
        <begin position="178"/>
        <end position="199"/>
    </location>
</feature>
<protein>
    <submittedName>
        <fullName evidence="2">Uncharacterized protein</fullName>
    </submittedName>
</protein>
<sequence length="311" mass="33765">MSGPPPNATDYFTSDSDLVATVFGASVWVFDIFALAVGLALRAFPPLKAKQIHLLIPALFGSICWWLGSLAATSAIRPYGIFQHCSFWGVWMQQSFGVELVIAFFRLVRLLMRGSRDLIQCKPTSGIGYHLTTLALCLPSIGLAVASLLSPSGDVLFHDDNTGLTLCTFDTTFKYVDIVFAGAGVIFLGVSGWIDFVFLRHIDVSFNEFKELRLGFVTALVALATFSGLNLAHSQRTVSYISLLAANVYFWTILGPPLFGRLFDREACEAKFWAGIAGSRGGTKDKVLEAVGNGSMVQMVDLAVQGNDGKQ</sequence>
<proteinExistence type="predicted"/>
<name>A0A4P9W1A1_9FUNG</name>
<keyword evidence="1" id="KW-0472">Membrane</keyword>
<dbReference type="AlphaFoldDB" id="A0A4P9W1A1"/>
<evidence type="ECO:0000256" key="1">
    <source>
        <dbReference type="SAM" id="Phobius"/>
    </source>
</evidence>
<dbReference type="EMBL" id="KZ998653">
    <property type="protein sequence ID" value="RKO85884.1"/>
    <property type="molecule type" value="Genomic_DNA"/>
</dbReference>
<feature type="transmembrane region" description="Helical" evidence="1">
    <location>
        <begin position="53"/>
        <end position="76"/>
    </location>
</feature>
<feature type="transmembrane region" description="Helical" evidence="1">
    <location>
        <begin position="211"/>
        <end position="232"/>
    </location>
</feature>
<accession>A0A4P9W1A1</accession>
<evidence type="ECO:0000313" key="3">
    <source>
        <dbReference type="Proteomes" id="UP000269721"/>
    </source>
</evidence>
<reference evidence="3" key="1">
    <citation type="journal article" date="2018" name="Nat. Microbiol.">
        <title>Leveraging single-cell genomics to expand the fungal tree of life.</title>
        <authorList>
            <person name="Ahrendt S.R."/>
            <person name="Quandt C.A."/>
            <person name="Ciobanu D."/>
            <person name="Clum A."/>
            <person name="Salamov A."/>
            <person name="Andreopoulos B."/>
            <person name="Cheng J.F."/>
            <person name="Woyke T."/>
            <person name="Pelin A."/>
            <person name="Henrissat B."/>
            <person name="Reynolds N.K."/>
            <person name="Benny G.L."/>
            <person name="Smith M.E."/>
            <person name="James T.Y."/>
            <person name="Grigoriev I.V."/>
        </authorList>
    </citation>
    <scope>NUCLEOTIDE SEQUENCE [LARGE SCALE GENOMIC DNA]</scope>
</reference>
<feature type="transmembrane region" description="Helical" evidence="1">
    <location>
        <begin position="88"/>
        <end position="108"/>
    </location>
</feature>
<keyword evidence="1" id="KW-1133">Transmembrane helix</keyword>
<dbReference type="Proteomes" id="UP000269721">
    <property type="component" value="Unassembled WGS sequence"/>
</dbReference>
<feature type="transmembrane region" description="Helical" evidence="1">
    <location>
        <begin position="238"/>
        <end position="259"/>
    </location>
</feature>
<keyword evidence="1" id="KW-0812">Transmembrane</keyword>
<feature type="transmembrane region" description="Helical" evidence="1">
    <location>
        <begin position="20"/>
        <end position="41"/>
    </location>
</feature>